<dbReference type="GO" id="GO:0003677">
    <property type="term" value="F:DNA binding"/>
    <property type="evidence" value="ECO:0007669"/>
    <property type="project" value="InterPro"/>
</dbReference>
<evidence type="ECO:0000313" key="1">
    <source>
        <dbReference type="EMBL" id="KVQ00575.1"/>
    </source>
</evidence>
<dbReference type="AlphaFoldDB" id="A0AAW3MZ08"/>
<comment type="caution">
    <text evidence="1">The sequence shown here is derived from an EMBL/GenBank/DDBJ whole genome shotgun (WGS) entry which is preliminary data.</text>
</comment>
<dbReference type="RefSeq" id="WP_059953326.1">
    <property type="nucleotide sequence ID" value="NZ_LPBJ01000032.1"/>
</dbReference>
<dbReference type="InterPro" id="IPR011010">
    <property type="entry name" value="DNA_brk_join_enz"/>
</dbReference>
<evidence type="ECO:0000313" key="2">
    <source>
        <dbReference type="Proteomes" id="UP000056453"/>
    </source>
</evidence>
<dbReference type="SUPFAM" id="SSF56349">
    <property type="entry name" value="DNA breaking-rejoining enzymes"/>
    <property type="match status" value="1"/>
</dbReference>
<gene>
    <name evidence="1" type="ORF">WJ96_34510</name>
</gene>
<dbReference type="Proteomes" id="UP000056453">
    <property type="component" value="Unassembled WGS sequence"/>
</dbReference>
<protein>
    <recommendedName>
        <fullName evidence="3">Tyr recombinase domain-containing protein</fullName>
    </recommendedName>
</protein>
<dbReference type="EMBL" id="LPBJ01000032">
    <property type="protein sequence ID" value="KVQ00575.1"/>
    <property type="molecule type" value="Genomic_DNA"/>
</dbReference>
<evidence type="ECO:0008006" key="3">
    <source>
        <dbReference type="Google" id="ProtNLM"/>
    </source>
</evidence>
<reference evidence="1 2" key="1">
    <citation type="submission" date="2015-11" db="EMBL/GenBank/DDBJ databases">
        <title>Expanding the genomic diversity of Burkholderia species for the development of highly accurate diagnostics.</title>
        <authorList>
            <person name="Sahl J."/>
            <person name="Keim P."/>
            <person name="Wagner D."/>
        </authorList>
    </citation>
    <scope>NUCLEOTIDE SEQUENCE [LARGE SCALE GENOMIC DNA]</scope>
    <source>
        <strain evidence="1 2">MSMB1808WGS</strain>
    </source>
</reference>
<name>A0AAW3MZ08_9BURK</name>
<accession>A0AAW3MZ08</accession>
<keyword evidence="2" id="KW-1185">Reference proteome</keyword>
<proteinExistence type="predicted"/>
<sequence>MIRLGFLRYVEEVRAAGHDRLYPHRPFVNGTYSKRLGEKFRKRLDALKITDPRKSFHSFRSNVITAPANNGANTAQTFKQTEHKDRDDANTRLGYVRNLPDLKAIVIRIEWPIHLDALAYDGRFAHFLVSIG</sequence>
<organism evidence="1 2">
    <name type="scientific">Burkholderia ubonensis</name>
    <dbReference type="NCBI Taxonomy" id="101571"/>
    <lineage>
        <taxon>Bacteria</taxon>
        <taxon>Pseudomonadati</taxon>
        <taxon>Pseudomonadota</taxon>
        <taxon>Betaproteobacteria</taxon>
        <taxon>Burkholderiales</taxon>
        <taxon>Burkholderiaceae</taxon>
        <taxon>Burkholderia</taxon>
        <taxon>Burkholderia cepacia complex</taxon>
    </lineage>
</organism>